<dbReference type="SUPFAM" id="SSF47203">
    <property type="entry name" value="Acyl-CoA dehydrogenase C-terminal domain-like"/>
    <property type="match status" value="2"/>
</dbReference>
<evidence type="ECO:0000256" key="3">
    <source>
        <dbReference type="ARBA" id="ARBA00008226"/>
    </source>
</evidence>
<dbReference type="InterPro" id="IPR004364">
    <property type="entry name" value="Aa-tRNA-synt_II"/>
</dbReference>
<evidence type="ECO:0000256" key="10">
    <source>
        <dbReference type="ARBA" id="ARBA00022827"/>
    </source>
</evidence>
<dbReference type="GO" id="GO:0005524">
    <property type="term" value="F:ATP binding"/>
    <property type="evidence" value="ECO:0007669"/>
    <property type="project" value="UniProtKB-KW"/>
</dbReference>
<dbReference type="HAMAP" id="MF_00252">
    <property type="entry name" value="Lys_tRNA_synth_class2"/>
    <property type="match status" value="1"/>
</dbReference>
<dbReference type="NCBIfam" id="TIGR00499">
    <property type="entry name" value="lysS_bact"/>
    <property type="match status" value="1"/>
</dbReference>
<comment type="caution">
    <text evidence="17">The sequence shown here is derived from an EMBL/GenBank/DDBJ whole genome shotgun (WGS) entry which is preliminary data.</text>
</comment>
<evidence type="ECO:0000256" key="11">
    <source>
        <dbReference type="ARBA" id="ARBA00022840"/>
    </source>
</evidence>
<sequence>MKKRTSSSKLYFYDLHGDGAKIQVMADARDCYLGKLCQIANRIDSLCNTFTAIERCTDFHVNLFYSDRHSSMDENEFSRFHSGVKRGDVVGICGFPGKSQRGELSIFPRLMTVLAPCLHMLPRQSVHVSGAEDHPKKATDYTWGPGMTRKPEGYTLKDQETRYRQRYLDLMLNPEVQQVFKIRARIISYYRKFLDNHGFIEVETPVMNITAGGAAARPFITHHNEMDMDLYLRVSPELYLKKLVVGGLDRVYEIGKTFRNEGMDLTHIPEFTMCEFYMAYADYNDLMELAEELLSGMVKELTGSHKIRYHGNGWNNEPIEIDFTPPFRRMDLMEELESKANISIPKDLSGEAANKYLLDACERFNVKCPPPHTTTRLLDKLVDHFLEETCINPTFIINQPEIMSPLAKWHRSKPGLTERFELFVNKRELCNAYTELNDPEVQRQRFIEQLKDRQMGDDEAMVLDESFCTALEYGLPPTAGLGMGIDRLTMLLTDSPNVKHWEKAEFPFHVIPKLAALRIAGGMIKGYGCPGHSVIGAAINLAEIARVDASCSSVILVHSYLAMLMIAMCGSEVQKQKYLPPLADLSHISCWALTEPDYGSDASSLRTTATKVEGGWILEGQKRWIGNCTFAGLFVILARNTTTNQINGFVVQKDAPGLTATKIENKVALRIMQNGDILLKKVFVPDEDRLPGVNSFREASEALAVSRVMVAWQSIGISMGVYDMCHRYLMERKQFGAPLAASQIIQQRLVKMLGNVQAMTLVGWRICKLYEMGKMTSGQASLAKTWITSKGRETVALGRESLGANGILTEFLVAKAFCDMEVLYTYEGTYDINTFVTASDYYQLDDLLTSEERVVRMKYWEKAEFPFHVVPKFAALRISGGTIKGYGCPGLSITAAAICLAEVARVDASCSTFILVHSCLTMLTIALCGSEAHKQKYLPSLAQLTSIGCWALTEPDYGSDASALRTTATKVEGGWILEGQKRWIGNSTFADLLVIFARNTTTNQINGYMVKKNAPGLTSTKIENKIGLRMVQNGDILLNKVFVPDEDRLPGVNSFKDTSKVMAVSRVMVSWQPIGISMGVYDMCHRYLMERKQFGAPLAAFQLNQQKLVQMLGNVQAMTLVGWRLCKLYEKGTMTLGQASLAKAWISSKARETLSLGRELLGGNGTVADFLVAKAFCDLEPIYTYEGTYDINTLVTGREITGIASFKPALSVQRSRL</sequence>
<dbReference type="PANTHER" id="PTHR43188">
    <property type="entry name" value="ACYL-COENZYME A OXIDASE"/>
    <property type="match status" value="1"/>
</dbReference>
<keyword evidence="10" id="KW-0274">FAD</keyword>
<dbReference type="NCBIfam" id="NF001756">
    <property type="entry name" value="PRK00484.1"/>
    <property type="match status" value="1"/>
</dbReference>
<dbReference type="Gene3D" id="1.10.540.10">
    <property type="entry name" value="Acyl-CoA dehydrogenase/oxidase, N-terminal domain"/>
    <property type="match status" value="2"/>
</dbReference>
<dbReference type="EMBL" id="JAUESC010000383">
    <property type="protein sequence ID" value="KAK0585655.1"/>
    <property type="molecule type" value="Genomic_DNA"/>
</dbReference>
<evidence type="ECO:0000256" key="9">
    <source>
        <dbReference type="ARBA" id="ARBA00022741"/>
    </source>
</evidence>
<dbReference type="InterPro" id="IPR046373">
    <property type="entry name" value="Acyl-CoA_Oxase/DH_mid-dom_sf"/>
</dbReference>
<proteinExistence type="inferred from homology"/>
<keyword evidence="7" id="KW-0436">Ligase</keyword>
<dbReference type="InterPro" id="IPR045008">
    <property type="entry name" value="ACX4-like"/>
</dbReference>
<comment type="similarity">
    <text evidence="4">Belongs to the acyl-CoA dehydrogenase family.</text>
</comment>
<keyword evidence="9" id="KW-0547">Nucleotide-binding</keyword>
<dbReference type="InterPro" id="IPR036250">
    <property type="entry name" value="AcylCo_DH-like_C"/>
</dbReference>
<dbReference type="InterPro" id="IPR002313">
    <property type="entry name" value="Lys-tRNA-ligase_II"/>
</dbReference>
<dbReference type="Gene3D" id="2.40.50.140">
    <property type="entry name" value="Nucleic acid-binding proteins"/>
    <property type="match status" value="1"/>
</dbReference>
<dbReference type="InterPro" id="IPR045864">
    <property type="entry name" value="aa-tRNA-synth_II/BPL/LPL"/>
</dbReference>
<gene>
    <name evidence="17" type="ORF">LWI29_031879</name>
</gene>
<comment type="subcellular location">
    <subcellularLocation>
        <location evidence="2">Cytoplasm</location>
    </subcellularLocation>
</comment>
<organism evidence="17 18">
    <name type="scientific">Acer saccharum</name>
    <name type="common">Sugar maple</name>
    <dbReference type="NCBI Taxonomy" id="4024"/>
    <lineage>
        <taxon>Eukaryota</taxon>
        <taxon>Viridiplantae</taxon>
        <taxon>Streptophyta</taxon>
        <taxon>Embryophyta</taxon>
        <taxon>Tracheophyta</taxon>
        <taxon>Spermatophyta</taxon>
        <taxon>Magnoliopsida</taxon>
        <taxon>eudicotyledons</taxon>
        <taxon>Gunneridae</taxon>
        <taxon>Pentapetalae</taxon>
        <taxon>rosids</taxon>
        <taxon>malvids</taxon>
        <taxon>Sapindales</taxon>
        <taxon>Sapindaceae</taxon>
        <taxon>Hippocastanoideae</taxon>
        <taxon>Acereae</taxon>
        <taxon>Acer</taxon>
    </lineage>
</organism>
<accession>A0AA39VM36</accession>
<keyword evidence="11" id="KW-0067">ATP-binding</keyword>
<dbReference type="GO" id="GO:0003995">
    <property type="term" value="F:acyl-CoA dehydrogenase activity"/>
    <property type="evidence" value="ECO:0007669"/>
    <property type="project" value="InterPro"/>
</dbReference>
<comment type="catalytic activity">
    <reaction evidence="15">
        <text>tRNA(Lys) + L-lysine + ATP = L-lysyl-tRNA(Lys) + AMP + diphosphate</text>
        <dbReference type="Rhea" id="RHEA:20792"/>
        <dbReference type="Rhea" id="RHEA-COMP:9696"/>
        <dbReference type="Rhea" id="RHEA-COMP:9697"/>
        <dbReference type="ChEBI" id="CHEBI:30616"/>
        <dbReference type="ChEBI" id="CHEBI:32551"/>
        <dbReference type="ChEBI" id="CHEBI:33019"/>
        <dbReference type="ChEBI" id="CHEBI:78442"/>
        <dbReference type="ChEBI" id="CHEBI:78529"/>
        <dbReference type="ChEBI" id="CHEBI:456215"/>
        <dbReference type="EC" id="6.1.1.6"/>
    </reaction>
</comment>
<dbReference type="Pfam" id="PF02771">
    <property type="entry name" value="Acyl-CoA_dh_N"/>
    <property type="match status" value="1"/>
</dbReference>
<dbReference type="AlphaFoldDB" id="A0AA39VM36"/>
<protein>
    <recommendedName>
        <fullName evidence="5">lysine--tRNA ligase</fullName>
        <ecNumber evidence="5">6.1.1.6</ecNumber>
    </recommendedName>
    <alternativeName>
        <fullName evidence="14">Lysyl-tRNA synthetase</fullName>
    </alternativeName>
</protein>
<dbReference type="CDD" id="cd04322">
    <property type="entry name" value="LysRS_N"/>
    <property type="match status" value="1"/>
</dbReference>
<evidence type="ECO:0000256" key="13">
    <source>
        <dbReference type="ARBA" id="ARBA00023146"/>
    </source>
</evidence>
<dbReference type="SUPFAM" id="SSF56645">
    <property type="entry name" value="Acyl-CoA dehydrogenase NM domain-like"/>
    <property type="match status" value="2"/>
</dbReference>
<dbReference type="Proteomes" id="UP001168877">
    <property type="component" value="Unassembled WGS sequence"/>
</dbReference>
<evidence type="ECO:0000256" key="15">
    <source>
        <dbReference type="ARBA" id="ARBA00048573"/>
    </source>
</evidence>
<dbReference type="PRINTS" id="PR00982">
    <property type="entry name" value="TRNASYNTHLYS"/>
</dbReference>
<name>A0AA39VM36_ACESA</name>
<dbReference type="Pfam" id="PF02770">
    <property type="entry name" value="Acyl-CoA_dh_M"/>
    <property type="match status" value="2"/>
</dbReference>
<dbReference type="GO" id="GO:0006635">
    <property type="term" value="P:fatty acid beta-oxidation"/>
    <property type="evidence" value="ECO:0007669"/>
    <property type="project" value="InterPro"/>
</dbReference>
<dbReference type="FunFam" id="3.30.930.10:FF:000238">
    <property type="entry name" value="Lysine--tRNA ligase"/>
    <property type="match status" value="1"/>
</dbReference>
<evidence type="ECO:0000256" key="7">
    <source>
        <dbReference type="ARBA" id="ARBA00022598"/>
    </source>
</evidence>
<dbReference type="CDD" id="cd00775">
    <property type="entry name" value="LysRS_core"/>
    <property type="match status" value="1"/>
</dbReference>
<dbReference type="SUPFAM" id="SSF50249">
    <property type="entry name" value="Nucleic acid-binding proteins"/>
    <property type="match status" value="1"/>
</dbReference>
<dbReference type="InterPro" id="IPR006091">
    <property type="entry name" value="Acyl-CoA_Oxase/DH_mid-dom"/>
</dbReference>
<dbReference type="PROSITE" id="PS50862">
    <property type="entry name" value="AA_TRNA_LIGASE_II"/>
    <property type="match status" value="1"/>
</dbReference>
<comment type="similarity">
    <text evidence="3">Belongs to the class-II aminoacyl-tRNA synthetase family.</text>
</comment>
<dbReference type="GO" id="GO:0005777">
    <property type="term" value="C:peroxisome"/>
    <property type="evidence" value="ECO:0007669"/>
    <property type="project" value="TreeGrafter"/>
</dbReference>
<dbReference type="FunFam" id="1.20.140.10:FF:000021">
    <property type="entry name" value="Acyl-coenzyme A oxidase 4, peroxisomal"/>
    <property type="match status" value="2"/>
</dbReference>
<dbReference type="Gene3D" id="2.40.110.10">
    <property type="entry name" value="Butyryl-CoA Dehydrogenase, subunit A, domain 2"/>
    <property type="match status" value="2"/>
</dbReference>
<keyword evidence="13" id="KW-0030">Aminoacyl-tRNA synthetase</keyword>
<evidence type="ECO:0000313" key="17">
    <source>
        <dbReference type="EMBL" id="KAK0585655.1"/>
    </source>
</evidence>
<dbReference type="FunFam" id="2.40.110.10:FF:000013">
    <property type="entry name" value="Acyl-coenzyme A oxidase 4 peroxisomal"/>
    <property type="match status" value="2"/>
</dbReference>
<evidence type="ECO:0000256" key="6">
    <source>
        <dbReference type="ARBA" id="ARBA00022490"/>
    </source>
</evidence>
<comment type="cofactor">
    <cofactor evidence="1">
        <name>FAD</name>
        <dbReference type="ChEBI" id="CHEBI:57692"/>
    </cofactor>
</comment>
<dbReference type="GO" id="GO:0006430">
    <property type="term" value="P:lysyl-tRNA aminoacylation"/>
    <property type="evidence" value="ECO:0007669"/>
    <property type="project" value="InterPro"/>
</dbReference>
<evidence type="ECO:0000256" key="12">
    <source>
        <dbReference type="ARBA" id="ARBA00022917"/>
    </source>
</evidence>
<dbReference type="InterPro" id="IPR006195">
    <property type="entry name" value="aa-tRNA-synth_II"/>
</dbReference>
<dbReference type="GO" id="GO:0050660">
    <property type="term" value="F:flavin adenine dinucleotide binding"/>
    <property type="evidence" value="ECO:0007669"/>
    <property type="project" value="InterPro"/>
</dbReference>
<reference evidence="17" key="1">
    <citation type="journal article" date="2022" name="Plant J.">
        <title>Strategies of tolerance reflected in two North American maple genomes.</title>
        <authorList>
            <person name="McEvoy S.L."/>
            <person name="Sezen U.U."/>
            <person name="Trouern-Trend A."/>
            <person name="McMahon S.M."/>
            <person name="Schaberg P.G."/>
            <person name="Yang J."/>
            <person name="Wegrzyn J.L."/>
            <person name="Swenson N.G."/>
        </authorList>
    </citation>
    <scope>NUCLEOTIDE SEQUENCE</scope>
    <source>
        <strain evidence="17">NS2018</strain>
    </source>
</reference>
<dbReference type="InterPro" id="IPR012340">
    <property type="entry name" value="NA-bd_OB-fold"/>
</dbReference>
<dbReference type="SUPFAM" id="SSF55681">
    <property type="entry name" value="Class II aaRS and biotin synthetases"/>
    <property type="match status" value="1"/>
</dbReference>
<dbReference type="PANTHER" id="PTHR43188:SF1">
    <property type="entry name" value="ACYL-COA DEHYDROGENASE"/>
    <property type="match status" value="1"/>
</dbReference>
<keyword evidence="12" id="KW-0648">Protein biosynthesis</keyword>
<reference evidence="17" key="2">
    <citation type="submission" date="2023-06" db="EMBL/GenBank/DDBJ databases">
        <authorList>
            <person name="Swenson N.G."/>
            <person name="Wegrzyn J.L."/>
            <person name="Mcevoy S.L."/>
        </authorList>
    </citation>
    <scope>NUCLEOTIDE SEQUENCE</scope>
    <source>
        <strain evidence="17">NS2018</strain>
        <tissue evidence="17">Leaf</tissue>
    </source>
</reference>
<evidence type="ECO:0000256" key="1">
    <source>
        <dbReference type="ARBA" id="ARBA00001974"/>
    </source>
</evidence>
<evidence type="ECO:0000259" key="16">
    <source>
        <dbReference type="PROSITE" id="PS50862"/>
    </source>
</evidence>
<dbReference type="Pfam" id="PF00441">
    <property type="entry name" value="Acyl-CoA_dh_1"/>
    <property type="match status" value="2"/>
</dbReference>
<dbReference type="InterPro" id="IPR009100">
    <property type="entry name" value="AcylCoA_DH/oxidase_NM_dom_sf"/>
</dbReference>
<keyword evidence="8" id="KW-0285">Flavoprotein</keyword>
<dbReference type="EC" id="6.1.1.6" evidence="5"/>
<dbReference type="InterPro" id="IPR013786">
    <property type="entry name" value="AcylCoA_DH/ox_N"/>
</dbReference>
<evidence type="ECO:0000256" key="14">
    <source>
        <dbReference type="ARBA" id="ARBA00030563"/>
    </source>
</evidence>
<dbReference type="Gene3D" id="1.20.140.10">
    <property type="entry name" value="Butyryl-CoA Dehydrogenase, subunit A, domain 3"/>
    <property type="match status" value="2"/>
</dbReference>
<dbReference type="Gene3D" id="3.30.930.10">
    <property type="entry name" value="Bira Bifunctional Protein, Domain 2"/>
    <property type="match status" value="1"/>
</dbReference>
<evidence type="ECO:0000256" key="4">
    <source>
        <dbReference type="ARBA" id="ARBA00009347"/>
    </source>
</evidence>
<keyword evidence="18" id="KW-1185">Reference proteome</keyword>
<dbReference type="GO" id="GO:0004824">
    <property type="term" value="F:lysine-tRNA ligase activity"/>
    <property type="evidence" value="ECO:0007669"/>
    <property type="project" value="UniProtKB-EC"/>
</dbReference>
<keyword evidence="6" id="KW-0963">Cytoplasm</keyword>
<feature type="domain" description="Aminoacyl-transfer RNA synthetases class-II family profile" evidence="16">
    <location>
        <begin position="180"/>
        <end position="507"/>
    </location>
</feature>
<evidence type="ECO:0000256" key="5">
    <source>
        <dbReference type="ARBA" id="ARBA00013166"/>
    </source>
</evidence>
<dbReference type="InterPro" id="IPR018149">
    <property type="entry name" value="Lys-tRNA-synth_II_C"/>
</dbReference>
<dbReference type="Pfam" id="PF00152">
    <property type="entry name" value="tRNA-synt_2"/>
    <property type="match status" value="1"/>
</dbReference>
<evidence type="ECO:0000256" key="2">
    <source>
        <dbReference type="ARBA" id="ARBA00004496"/>
    </source>
</evidence>
<evidence type="ECO:0000256" key="8">
    <source>
        <dbReference type="ARBA" id="ARBA00022630"/>
    </source>
</evidence>
<dbReference type="InterPro" id="IPR009075">
    <property type="entry name" value="AcylCo_DH/oxidase_C"/>
</dbReference>
<dbReference type="InterPro" id="IPR037069">
    <property type="entry name" value="AcylCoA_DH/ox_N_sf"/>
</dbReference>
<evidence type="ECO:0000313" key="18">
    <source>
        <dbReference type="Proteomes" id="UP001168877"/>
    </source>
</evidence>
<dbReference type="InterPro" id="IPR044136">
    <property type="entry name" value="Lys-tRNA-ligase_II_N"/>
</dbReference>